<feature type="region of interest" description="Disordered" evidence="1">
    <location>
        <begin position="1023"/>
        <end position="1046"/>
    </location>
</feature>
<feature type="compositionally biased region" description="Polar residues" evidence="1">
    <location>
        <begin position="1983"/>
        <end position="1995"/>
    </location>
</feature>
<keyword evidence="3" id="KW-1185">Reference proteome</keyword>
<evidence type="ECO:0000256" key="1">
    <source>
        <dbReference type="SAM" id="MobiDB-lite"/>
    </source>
</evidence>
<feature type="region of interest" description="Disordered" evidence="1">
    <location>
        <begin position="2565"/>
        <end position="2643"/>
    </location>
</feature>
<feature type="compositionally biased region" description="Basic and acidic residues" evidence="1">
    <location>
        <begin position="1023"/>
        <end position="1035"/>
    </location>
</feature>
<feature type="region of interest" description="Disordered" evidence="1">
    <location>
        <begin position="1977"/>
        <end position="2104"/>
    </location>
</feature>
<feature type="region of interest" description="Disordered" evidence="1">
    <location>
        <begin position="756"/>
        <end position="831"/>
    </location>
</feature>
<feature type="compositionally biased region" description="Polar residues" evidence="1">
    <location>
        <begin position="2767"/>
        <end position="2776"/>
    </location>
</feature>
<feature type="region of interest" description="Disordered" evidence="1">
    <location>
        <begin position="3039"/>
        <end position="3090"/>
    </location>
</feature>
<feature type="compositionally biased region" description="Low complexity" evidence="1">
    <location>
        <begin position="3155"/>
        <end position="3181"/>
    </location>
</feature>
<feature type="compositionally biased region" description="Gly residues" evidence="1">
    <location>
        <begin position="13"/>
        <end position="24"/>
    </location>
</feature>
<feature type="region of interest" description="Disordered" evidence="1">
    <location>
        <begin position="2675"/>
        <end position="2786"/>
    </location>
</feature>
<dbReference type="EMBL" id="MIGC01005902">
    <property type="protein sequence ID" value="PHJ16467.1"/>
    <property type="molecule type" value="Genomic_DNA"/>
</dbReference>
<dbReference type="GeneID" id="94433038"/>
<dbReference type="OrthoDB" id="10379291at2759"/>
<gene>
    <name evidence="2" type="ORF">CSUI_009716</name>
</gene>
<feature type="compositionally biased region" description="Low complexity" evidence="1">
    <location>
        <begin position="2675"/>
        <end position="2684"/>
    </location>
</feature>
<feature type="compositionally biased region" description="Polar residues" evidence="1">
    <location>
        <begin position="223"/>
        <end position="232"/>
    </location>
</feature>
<feature type="compositionally biased region" description="Basic and acidic residues" evidence="1">
    <location>
        <begin position="1894"/>
        <end position="1910"/>
    </location>
</feature>
<feature type="compositionally biased region" description="Basic and acidic residues" evidence="1">
    <location>
        <begin position="2606"/>
        <end position="2618"/>
    </location>
</feature>
<feature type="region of interest" description="Disordered" evidence="1">
    <location>
        <begin position="1"/>
        <end position="31"/>
    </location>
</feature>
<feature type="compositionally biased region" description="Polar residues" evidence="1">
    <location>
        <begin position="2944"/>
        <end position="2957"/>
    </location>
</feature>
<feature type="region of interest" description="Disordered" evidence="1">
    <location>
        <begin position="1482"/>
        <end position="1602"/>
    </location>
</feature>
<feature type="compositionally biased region" description="Basic and acidic residues" evidence="1">
    <location>
        <begin position="1545"/>
        <end position="1565"/>
    </location>
</feature>
<feature type="compositionally biased region" description="Basic and acidic residues" evidence="1">
    <location>
        <begin position="1523"/>
        <end position="1538"/>
    </location>
</feature>
<feature type="compositionally biased region" description="Polar residues" evidence="1">
    <location>
        <begin position="794"/>
        <end position="806"/>
    </location>
</feature>
<feature type="region of interest" description="Disordered" evidence="1">
    <location>
        <begin position="854"/>
        <end position="898"/>
    </location>
</feature>
<feature type="region of interest" description="Disordered" evidence="1">
    <location>
        <begin position="2480"/>
        <end position="2528"/>
    </location>
</feature>
<feature type="compositionally biased region" description="Basic and acidic residues" evidence="1">
    <location>
        <begin position="2507"/>
        <end position="2528"/>
    </location>
</feature>
<feature type="compositionally biased region" description="Basic and acidic residues" evidence="1">
    <location>
        <begin position="1695"/>
        <end position="1714"/>
    </location>
</feature>
<feature type="region of interest" description="Disordered" evidence="1">
    <location>
        <begin position="2823"/>
        <end position="3000"/>
    </location>
</feature>
<evidence type="ECO:0000313" key="3">
    <source>
        <dbReference type="Proteomes" id="UP000221165"/>
    </source>
</evidence>
<feature type="compositionally biased region" description="Basic and acidic residues" evidence="1">
    <location>
        <begin position="2004"/>
        <end position="2017"/>
    </location>
</feature>
<dbReference type="RefSeq" id="XP_067918196.1">
    <property type="nucleotide sequence ID" value="XM_068069827.1"/>
</dbReference>
<feature type="compositionally biased region" description="Basic and acidic residues" evidence="1">
    <location>
        <begin position="2565"/>
        <end position="2576"/>
    </location>
</feature>
<dbReference type="Proteomes" id="UP000221165">
    <property type="component" value="Unassembled WGS sequence"/>
</dbReference>
<feature type="compositionally biased region" description="Polar residues" evidence="1">
    <location>
        <begin position="103"/>
        <end position="116"/>
    </location>
</feature>
<feature type="compositionally biased region" description="Polar residues" evidence="1">
    <location>
        <begin position="873"/>
        <end position="884"/>
    </location>
</feature>
<feature type="region of interest" description="Disordered" evidence="1">
    <location>
        <begin position="55"/>
        <end position="79"/>
    </location>
</feature>
<feature type="region of interest" description="Disordered" evidence="1">
    <location>
        <begin position="94"/>
        <end position="116"/>
    </location>
</feature>
<feature type="region of interest" description="Disordered" evidence="1">
    <location>
        <begin position="612"/>
        <end position="639"/>
    </location>
</feature>
<name>A0A2C6KG09_9APIC</name>
<feature type="region of interest" description="Disordered" evidence="1">
    <location>
        <begin position="1116"/>
        <end position="1139"/>
    </location>
</feature>
<feature type="compositionally biased region" description="Basic and acidic residues" evidence="1">
    <location>
        <begin position="780"/>
        <end position="793"/>
    </location>
</feature>
<feature type="compositionally biased region" description="Polar residues" evidence="1">
    <location>
        <begin position="2287"/>
        <end position="2297"/>
    </location>
</feature>
<feature type="region of interest" description="Disordered" evidence="1">
    <location>
        <begin position="2449"/>
        <end position="2468"/>
    </location>
</feature>
<dbReference type="VEuPathDB" id="ToxoDB:CSUI_009716"/>
<feature type="region of interest" description="Disordered" evidence="1">
    <location>
        <begin position="2365"/>
        <end position="2392"/>
    </location>
</feature>
<organism evidence="2 3">
    <name type="scientific">Cystoisospora suis</name>
    <dbReference type="NCBI Taxonomy" id="483139"/>
    <lineage>
        <taxon>Eukaryota</taxon>
        <taxon>Sar</taxon>
        <taxon>Alveolata</taxon>
        <taxon>Apicomplexa</taxon>
        <taxon>Conoidasida</taxon>
        <taxon>Coccidia</taxon>
        <taxon>Eucoccidiorida</taxon>
        <taxon>Eimeriorina</taxon>
        <taxon>Sarcocystidae</taxon>
        <taxon>Cystoisospora</taxon>
    </lineage>
</organism>
<feature type="compositionally biased region" description="Basic and acidic residues" evidence="1">
    <location>
        <begin position="3040"/>
        <end position="3055"/>
    </location>
</feature>
<feature type="region of interest" description="Disordered" evidence="1">
    <location>
        <begin position="2198"/>
        <end position="2243"/>
    </location>
</feature>
<feature type="compositionally biased region" description="Basic and acidic residues" evidence="1">
    <location>
        <begin position="2880"/>
        <end position="2941"/>
    </location>
</feature>
<evidence type="ECO:0000313" key="2">
    <source>
        <dbReference type="EMBL" id="PHJ16467.1"/>
    </source>
</evidence>
<protein>
    <submittedName>
        <fullName evidence="2">Uncharacterized protein</fullName>
    </submittedName>
</protein>
<feature type="region of interest" description="Disordered" evidence="1">
    <location>
        <begin position="1320"/>
        <end position="1367"/>
    </location>
</feature>
<feature type="compositionally biased region" description="Polar residues" evidence="1">
    <location>
        <begin position="183"/>
        <end position="197"/>
    </location>
</feature>
<feature type="compositionally biased region" description="Low complexity" evidence="1">
    <location>
        <begin position="2220"/>
        <end position="2233"/>
    </location>
</feature>
<feature type="region of interest" description="Disordered" evidence="1">
    <location>
        <begin position="3103"/>
        <end position="3192"/>
    </location>
</feature>
<feature type="compositionally biased region" description="Polar residues" evidence="1">
    <location>
        <begin position="3112"/>
        <end position="3134"/>
    </location>
</feature>
<feature type="compositionally biased region" description="Low complexity" evidence="1">
    <location>
        <begin position="1322"/>
        <end position="1339"/>
    </location>
</feature>
<feature type="region of interest" description="Disordered" evidence="1">
    <location>
        <begin position="2262"/>
        <end position="2300"/>
    </location>
</feature>
<feature type="compositionally biased region" description="Basic and acidic residues" evidence="1">
    <location>
        <begin position="2093"/>
        <end position="2104"/>
    </location>
</feature>
<feature type="compositionally biased region" description="Polar residues" evidence="1">
    <location>
        <begin position="242"/>
        <end position="277"/>
    </location>
</feature>
<feature type="region of interest" description="Disordered" evidence="1">
    <location>
        <begin position="342"/>
        <end position="368"/>
    </location>
</feature>
<comment type="caution">
    <text evidence="2">The sequence shown here is derived from an EMBL/GenBank/DDBJ whole genome shotgun (WGS) entry which is preliminary data.</text>
</comment>
<feature type="region of interest" description="Disordered" evidence="1">
    <location>
        <begin position="1894"/>
        <end position="1913"/>
    </location>
</feature>
<proteinExistence type="predicted"/>
<feature type="compositionally biased region" description="Low complexity" evidence="1">
    <location>
        <begin position="2970"/>
        <end position="3000"/>
    </location>
</feature>
<feature type="compositionally biased region" description="Gly residues" evidence="1">
    <location>
        <begin position="2627"/>
        <end position="2638"/>
    </location>
</feature>
<reference evidence="2 3" key="1">
    <citation type="journal article" date="2017" name="Int. J. Parasitol.">
        <title>The genome of the protozoan parasite Cystoisospora suis and a reverse vaccinology approach to identify vaccine candidates.</title>
        <authorList>
            <person name="Palmieri N."/>
            <person name="Shrestha A."/>
            <person name="Ruttkowski B."/>
            <person name="Beck T."/>
            <person name="Vogl C."/>
            <person name="Tomley F."/>
            <person name="Blake D.P."/>
            <person name="Joachim A."/>
        </authorList>
    </citation>
    <scope>NUCLEOTIDE SEQUENCE [LARGE SCALE GENOMIC DNA]</scope>
    <source>
        <strain evidence="2 3">Wien I</strain>
    </source>
</reference>
<feature type="region of interest" description="Disordered" evidence="1">
    <location>
        <begin position="1681"/>
        <end position="1717"/>
    </location>
</feature>
<feature type="region of interest" description="Disordered" evidence="1">
    <location>
        <begin position="181"/>
        <end position="277"/>
    </location>
</feature>
<feature type="compositionally biased region" description="Acidic residues" evidence="1">
    <location>
        <begin position="1513"/>
        <end position="1522"/>
    </location>
</feature>
<feature type="region of interest" description="Disordered" evidence="1">
    <location>
        <begin position="506"/>
        <end position="538"/>
    </location>
</feature>
<feature type="compositionally biased region" description="Low complexity" evidence="1">
    <location>
        <begin position="612"/>
        <end position="621"/>
    </location>
</feature>
<feature type="compositionally biased region" description="Gly residues" evidence="1">
    <location>
        <begin position="2591"/>
        <end position="2602"/>
    </location>
</feature>
<sequence length="3192" mass="338694">MQGRCRGSEDELGTGGDGASGGEQAGAPETTMAHALLLQLIQQRQQEEQKQLIARLSEGERESPASFLQSPKLPREADARSQVLRVLSCGGTKQEHRGAVPSLSHSAASSPGYTGGSQVRSQLLNALCSTLSAEWAVPQSPTSSSFSSPSAAAMTCSKVQRTENLSPETRGAMQNLESLGETAATQQTLRTSGSETQPGPVPGASRSPPLGDAGGRPPPKSDCGSSGTSPRFPSTCCRSGLTRGSTSDSPTFGSAASHPSSASTIATGSSKRVTPTSLFPSGAPSAAAVWDPTCLRGHPLSAAIGTLHSRGAVLGGLLASRLGIDLREGAPAAVTSPQARLGNEKLGMGKGGQETPMEAVGEGNERKEARKDGSFLSLMEALLCDGDNARNLGPTASRIDELLKTQMHRQRAYERYVRQQLRSVTQRAREVFPSARGGDPGRVLRDEEGPCALRGLSSPSVALFVQNAGADARLLQQHQALLQHQREQLQQYLLRCTAATTCDSIRRGRKRPDTDSPPANDSDRSIMPTWGEGSETPRPDVLQQQLEQVQFLLSGLKSGAAPGALWPGGGGCSLHTCADPGDGKTFSDCGVRSAGASPTDVRCVQQHDLSRVVGGSSMRSSDSGEDEAPDFRSGPTTGVPLFTGARSVSKVTGSLGIDSVSSVPTSACRVLHRSGDGESLTGSDCFPSGAQLVTSEISRRHVTYQNGSSQDPCELERCCSGDGTGDGLDTVLGKPAMEPPVFDEPLYDTHARERELGLDSPSSLPLQRHVGAAHTVGSTKGEKARRDESDESHLLSQQHESVSLSSGGFLHRSSPPALSPGQAPVHLPDSGVEYELSGTAGEAAVRFLRENGKRCRGQDRGNPGAYAVAGEANGSSSQGETPSQGGRGDPPSRRSSTCAGQSNLVVAHAIPRSPVLQDAPADPSFPSSLVYQPQVGQQFISQASLPGSADLSHASVPPRPFCAGVAAASTQLCLRGSFPSLGDVPAFSVHGSQHDGAPMNAAASGDKGIEDCASLPRDDLRREQSRVRGCDDDGTPRSGTAEEPCSEHLFSRGAVRWGGGDSGPSNTLGESGMAAAVLAARAAALSAAADPPLHPVREKLIRRHLRNLKPYLRSSSRMPGSFSFPDKGETGGAGGRRWRPFIQGVSTVGRVETKNEGPEGKKEEEHQFCSGPSFLASVAGESPADSQTGSASLGEAGAAAAVRIPAGGSKARKKCSCCSASVDRQEWGTEAGAWERGEENEDNGVLSDPLKLAREVDTVAEVSGCTGDCREKLISKEEAKGDKKRMQRCSALSPCSLAAAPPATHLPLVFSLEHEYRGPPASGSLLTSSRSSSQTTEVSFLPLRPIHPGESTASPGGDGRVSSPSGFFPPRQTEATFLFFEAVQLLRRQSGLDPDPVVEHLLSNHIPYEGPSGPAANFPVTTIQPTRDGAFSERRAELGGSLSAFQYCRGRSESGRSSEAFEEDAWSSADVHCFSAPHIGDRSLEGEVEGSSRKNSVRVASSGRENSGGDAIEQADGDEVTDSEDRPTLGKDGRDKEGQLGTHDQAGKAEDEGGEVRERKQRDSHSPSSSRETSEGEGEQGITTRPAGGKEQGAGGQGLPASEEFCCQGSRGLNKTKEDCPFTAKHPDKILLEEEERGHSFPGERDTPPAKGYWDGGVAATERWCGVAVGLWAAEAAKAAREERGFSRSDQGPDSCRKDQGEMPHSPEGRERCFGSRGGVLEPNHTWRALQTSQQLIEDTSMAHVEMHRLPLEWPQNLATVCAKALQQPDALTSCRNVLIESAWATVWAVCRSLWMRSSDPLVFCARPGCGSCLGQFPSTARDEGEPVWGRGEKSVKVGEKDTARYSDPDAWKAEVAVCDSSRESKVDECAGKGREGDDIAEIRRSVRSCFRGEEGMREQQAEQGKQREETSDEEEACLVCEALRAAAAGYAEGDKEYLTKEKRVFRHFGGRSAYSCSQEKPSSCTSRKNAVVSQVEKHPNELSETAADNPSTIATEGVQMESETSKERNHVTDLDVRGLFGAGRSGTGEPSAENTAVMKSKIGRNGADRSHGAGDGPASPLCPAPGSASRASEKPSAESAPYSESGVSVGSPEEKMLKNTEDETKKDSFYAAHAHRAVTVPARRRPLALVEEQLVAQAEHEVCRWRVTDILTRRTRREQEEEKLNIQLEGWHQVVVNEIENKRATYETQKVLRLPRMASGVSRRGTERKPSFSRQPDNTTEGTEQEQATATEVAGCRAHETDERDVIRSISSYDGADLSEEEKQYWDEKAPVKKSGQGGEDRRQSLLAQQPEQGSPQFKAGASATTLLDKGRSRILQALQGAFGPAEADSVRWIFRELGTGGLCRVACCRPFHTKLLSGLPVPLDRATSDSGHPGRSRAPISDDLGKDSVNDGSRMLAVRWVRRVPEEGEDTDKSTHGGWEVVRCVPSRESLMRVTRTCQLTDWQIRSTSTRGEGTPLPGHHRSLDAETRNTTVAHALAPGPAREGEGVEEAAQTETGKAKKGKKRDAGDGGAGEKAKAEGDAEENKSVLTGDAAVVCSFAAGEHTYFQSCRRAIERLREEAGNDTAGELRRGGESEEVSQIATPAAGGDTSGDGLGGNGSAGDADEKCSSSEEGEHRRRRRPQGSGSGGVGLGGKGQESIDGEERAEEIRCLLLPLCFGWWADFVSEREEEASALLSLSSCPLPRPYSPSLPSEQKSDLDDDNATGNSEEEKPDCSHAPPTKRARSTRLSDRLAQQAKRAHSASGHPTSPCPAETSCGSAGNRGGDQSSANLSHGTKKVPEPKNGVRVLAVGRHEISDVTTDCRRWLLRRLRFAEYMKDNRPEEQRKATGVLLPLSGQQADSKTRTLARKRSSRPTNSSDVGELSEEGYLQLPGVGRRASEKESEDELRRADGQGEEGPKKSREDRERGGFAERGRTDHVRFLDRGGRGIGRETGKEENWDAVSTGSPDACTFSNRGRDELHTAAQGPSPATAVTSVSSSSTLGASLHPLSGLHSSPGSRVLFQRLSRSRAAVSGGGPYGCSGRLLLRFSPDGTSCCPDDRRLEVEGEARESSTGRPEAGTWCSSEGEADAGGAGTSSGRAASGSQKNQAGSYFLRYRRRCSSSPPSAGSVLSLQPSPSRGSSLQHAPSRASSLVAPHALCSDPSGPREPERSPLLPSSPSTSSSLPVLPTPVPSSVRTGVVSGGPPVPE</sequence>
<accession>A0A2C6KG09</accession>
<feature type="compositionally biased region" description="Basic and acidic residues" evidence="1">
    <location>
        <begin position="2262"/>
        <end position="2272"/>
    </location>
</feature>